<dbReference type="OrthoDB" id="338650at2759"/>
<evidence type="ECO:0000313" key="1">
    <source>
        <dbReference type="EMBL" id="GBP84518.1"/>
    </source>
</evidence>
<accession>A0A4C1Z9G2</accession>
<dbReference type="AlphaFoldDB" id="A0A4C1Z9G2"/>
<keyword evidence="1" id="KW-0808">Transferase</keyword>
<proteinExistence type="predicted"/>
<gene>
    <name evidence="1" type="primary">Itpkb</name>
    <name evidence="1" type="ORF">EVAR_64238_1</name>
</gene>
<dbReference type="SUPFAM" id="SSF56104">
    <property type="entry name" value="SAICAR synthase-like"/>
    <property type="match status" value="1"/>
</dbReference>
<comment type="caution">
    <text evidence="1">The sequence shown here is derived from an EMBL/GenBank/DDBJ whole genome shotgun (WGS) entry which is preliminary data.</text>
</comment>
<organism evidence="1 2">
    <name type="scientific">Eumeta variegata</name>
    <name type="common">Bagworm moth</name>
    <name type="synonym">Eumeta japonica</name>
    <dbReference type="NCBI Taxonomy" id="151549"/>
    <lineage>
        <taxon>Eukaryota</taxon>
        <taxon>Metazoa</taxon>
        <taxon>Ecdysozoa</taxon>
        <taxon>Arthropoda</taxon>
        <taxon>Hexapoda</taxon>
        <taxon>Insecta</taxon>
        <taxon>Pterygota</taxon>
        <taxon>Neoptera</taxon>
        <taxon>Endopterygota</taxon>
        <taxon>Lepidoptera</taxon>
        <taxon>Glossata</taxon>
        <taxon>Ditrysia</taxon>
        <taxon>Tineoidea</taxon>
        <taxon>Psychidae</taxon>
        <taxon>Oiketicinae</taxon>
        <taxon>Eumeta</taxon>
    </lineage>
</organism>
<evidence type="ECO:0000313" key="2">
    <source>
        <dbReference type="Proteomes" id="UP000299102"/>
    </source>
</evidence>
<name>A0A4C1Z9G2_EUMVA</name>
<sequence length="165" mass="18904">MVASSAPLTIEDFMDVVFGAYIYNNKKQSERWKKLRTIVQWTPFFQTYKKQRYPWVQLAGHQGNFKAGLDQGTILKKLSPQEERCFQLSARCFVHVDIECVPPYSIWKDFAVNRNLVLAFNSGSTTVLDFGPGNDLDSNPDSTLDHNSSRGSASRLYSLFCFQFQ</sequence>
<dbReference type="GO" id="GO:0016301">
    <property type="term" value="F:kinase activity"/>
    <property type="evidence" value="ECO:0007669"/>
    <property type="project" value="UniProtKB-KW"/>
</dbReference>
<reference evidence="1 2" key="1">
    <citation type="journal article" date="2019" name="Commun. Biol.">
        <title>The bagworm genome reveals a unique fibroin gene that provides high tensile strength.</title>
        <authorList>
            <person name="Kono N."/>
            <person name="Nakamura H."/>
            <person name="Ohtoshi R."/>
            <person name="Tomita M."/>
            <person name="Numata K."/>
            <person name="Arakawa K."/>
        </authorList>
    </citation>
    <scope>NUCLEOTIDE SEQUENCE [LARGE SCALE GENOMIC DNA]</scope>
</reference>
<keyword evidence="2" id="KW-1185">Reference proteome</keyword>
<dbReference type="STRING" id="151549.A0A4C1Z9G2"/>
<protein>
    <submittedName>
        <fullName evidence="1">Inositol-trisphosphate 3-kinase B</fullName>
    </submittedName>
</protein>
<keyword evidence="1" id="KW-0418">Kinase</keyword>
<dbReference type="EMBL" id="BGZK01001684">
    <property type="protein sequence ID" value="GBP84518.1"/>
    <property type="molecule type" value="Genomic_DNA"/>
</dbReference>
<dbReference type="Proteomes" id="UP000299102">
    <property type="component" value="Unassembled WGS sequence"/>
</dbReference>